<evidence type="ECO:0000313" key="2">
    <source>
        <dbReference type="Proteomes" id="UP001152872"/>
    </source>
</evidence>
<dbReference type="Proteomes" id="UP001152872">
    <property type="component" value="Unassembled WGS sequence"/>
</dbReference>
<accession>A0A9X4MFE9</accession>
<evidence type="ECO:0000313" key="1">
    <source>
        <dbReference type="EMBL" id="MDG3497510.1"/>
    </source>
</evidence>
<dbReference type="RefSeq" id="WP_009629754.1">
    <property type="nucleotide sequence ID" value="NZ_VBTY01000402.1"/>
</dbReference>
<keyword evidence="2" id="KW-1185">Reference proteome</keyword>
<dbReference type="EMBL" id="VBTY01000402">
    <property type="protein sequence ID" value="MDG3497510.1"/>
    <property type="molecule type" value="Genomic_DNA"/>
</dbReference>
<reference evidence="1" key="1">
    <citation type="submission" date="2019-05" db="EMBL/GenBank/DDBJ databases">
        <title>Whole genome sequencing of Pseudanabaena catenata USMAC16.</title>
        <authorList>
            <person name="Khan Z."/>
            <person name="Omar W.M."/>
            <person name="Convey P."/>
            <person name="Merican F."/>
            <person name="Najimudin N."/>
        </authorList>
    </citation>
    <scope>NUCLEOTIDE SEQUENCE</scope>
    <source>
        <strain evidence="1">USMAC16</strain>
    </source>
</reference>
<dbReference type="AlphaFoldDB" id="A0A9X4MFE9"/>
<protein>
    <submittedName>
        <fullName evidence="1">Uncharacterized protein</fullName>
    </submittedName>
</protein>
<proteinExistence type="predicted"/>
<gene>
    <name evidence="1" type="ORF">FEV09_23595</name>
</gene>
<sequence>MNADSSEAITQTKHKQLDLSLSQDFQGAMQKTVDNAEGEVADILYKAIETYQLFPVKARSRIPNLGQSVNKVYRFYLPTPASEEQVVEFRQNVEFIRRANPEWEISPELPEDGEEEVVVMIYNGDGNYLNRRADYVINQINQSLTSFLQGGYDEC</sequence>
<organism evidence="1 2">
    <name type="scientific">Pseudanabaena catenata USMAC16</name>
    <dbReference type="NCBI Taxonomy" id="1855837"/>
    <lineage>
        <taxon>Bacteria</taxon>
        <taxon>Bacillati</taxon>
        <taxon>Cyanobacteriota</taxon>
        <taxon>Cyanophyceae</taxon>
        <taxon>Pseudanabaenales</taxon>
        <taxon>Pseudanabaenaceae</taxon>
        <taxon>Pseudanabaena</taxon>
    </lineage>
</organism>
<name>A0A9X4MFE9_9CYAN</name>
<comment type="caution">
    <text evidence="1">The sequence shown here is derived from an EMBL/GenBank/DDBJ whole genome shotgun (WGS) entry which is preliminary data.</text>
</comment>